<dbReference type="SMART" id="SM00233">
    <property type="entry name" value="PH"/>
    <property type="match status" value="1"/>
</dbReference>
<dbReference type="GO" id="GO:0005769">
    <property type="term" value="C:early endosome"/>
    <property type="evidence" value="ECO:0007669"/>
    <property type="project" value="TreeGrafter"/>
</dbReference>
<protein>
    <recommendedName>
        <fullName evidence="1">Pleckstrin homology domain-containing family J member 1</fullName>
    </recommendedName>
</protein>
<dbReference type="InterPro" id="IPR045188">
    <property type="entry name" value="Boi1/Boi2-like"/>
</dbReference>
<accession>A0A1D2MRE0</accession>
<dbReference type="OrthoDB" id="10055808at2759"/>
<dbReference type="SUPFAM" id="SSF50729">
    <property type="entry name" value="PH domain-like"/>
    <property type="match status" value="1"/>
</dbReference>
<dbReference type="GO" id="GO:0042147">
    <property type="term" value="P:retrograde transport, endosome to Golgi"/>
    <property type="evidence" value="ECO:0007669"/>
    <property type="project" value="TreeGrafter"/>
</dbReference>
<dbReference type="GO" id="GO:0001881">
    <property type="term" value="P:receptor recycling"/>
    <property type="evidence" value="ECO:0007669"/>
    <property type="project" value="TreeGrafter"/>
</dbReference>
<dbReference type="GO" id="GO:0007032">
    <property type="term" value="P:endosome organization"/>
    <property type="evidence" value="ECO:0007669"/>
    <property type="project" value="TreeGrafter"/>
</dbReference>
<dbReference type="GO" id="GO:0005829">
    <property type="term" value="C:cytosol"/>
    <property type="evidence" value="ECO:0007669"/>
    <property type="project" value="GOC"/>
</dbReference>
<gene>
    <name evidence="4" type="ORF">Ocin01_11384</name>
</gene>
<reference evidence="4 5" key="1">
    <citation type="journal article" date="2016" name="Genome Biol. Evol.">
        <title>Gene Family Evolution Reflects Adaptation to Soil Environmental Stressors in the Genome of the Collembolan Orchesella cincta.</title>
        <authorList>
            <person name="Faddeeva-Vakhrusheva A."/>
            <person name="Derks M.F."/>
            <person name="Anvar S.Y."/>
            <person name="Agamennone V."/>
            <person name="Suring W."/>
            <person name="Smit S."/>
            <person name="van Straalen N.M."/>
            <person name="Roelofs D."/>
        </authorList>
    </citation>
    <scope>NUCLEOTIDE SEQUENCE [LARGE SCALE GENOMIC DNA]</scope>
    <source>
        <tissue evidence="4">Mixed pool</tissue>
    </source>
</reference>
<feature type="compositionally biased region" description="Pro residues" evidence="2">
    <location>
        <begin position="186"/>
        <end position="198"/>
    </location>
</feature>
<evidence type="ECO:0000256" key="1">
    <source>
        <dbReference type="ARBA" id="ARBA00041004"/>
    </source>
</evidence>
<comment type="caution">
    <text evidence="4">The sequence shown here is derived from an EMBL/GenBank/DDBJ whole genome shotgun (WGS) entry which is preliminary data.</text>
</comment>
<dbReference type="PANTHER" id="PTHR22902:SF9">
    <property type="entry name" value="PLECKSTRIN HOMOLOGY DOMAIN-CONTAINING FAMILY J MEMBER 1"/>
    <property type="match status" value="1"/>
</dbReference>
<evidence type="ECO:0000256" key="2">
    <source>
        <dbReference type="SAM" id="MobiDB-lite"/>
    </source>
</evidence>
<dbReference type="AlphaFoldDB" id="A0A1D2MRE0"/>
<feature type="domain" description="PH" evidence="3">
    <location>
        <begin position="15"/>
        <end position="121"/>
    </location>
</feature>
<organism evidence="4 5">
    <name type="scientific">Orchesella cincta</name>
    <name type="common">Springtail</name>
    <name type="synonym">Podura cincta</name>
    <dbReference type="NCBI Taxonomy" id="48709"/>
    <lineage>
        <taxon>Eukaryota</taxon>
        <taxon>Metazoa</taxon>
        <taxon>Ecdysozoa</taxon>
        <taxon>Arthropoda</taxon>
        <taxon>Hexapoda</taxon>
        <taxon>Collembola</taxon>
        <taxon>Entomobryomorpha</taxon>
        <taxon>Entomobryoidea</taxon>
        <taxon>Orchesellidae</taxon>
        <taxon>Orchesellinae</taxon>
        <taxon>Orchesella</taxon>
    </lineage>
</organism>
<name>A0A1D2MRE0_ORCCI</name>
<dbReference type="CDD" id="cd13258">
    <property type="entry name" value="PH_PLEKHJ1"/>
    <property type="match status" value="1"/>
</dbReference>
<dbReference type="Gene3D" id="2.30.29.30">
    <property type="entry name" value="Pleckstrin-homology domain (PH domain)/Phosphotyrosine-binding domain (PTB)"/>
    <property type="match status" value="1"/>
</dbReference>
<dbReference type="GO" id="GO:0055037">
    <property type="term" value="C:recycling endosome"/>
    <property type="evidence" value="ECO:0007669"/>
    <property type="project" value="TreeGrafter"/>
</dbReference>
<sequence>MKFNEKDLVQIAHGTAQYEGRLEHKAPPSFRDPGFRERYFKLIGNLLFYFRFTEWGTVETKEPAGVLVLENYSVQPEYEETDVSFSFSILFLDEPDKKHVFCCRTDSDVQKWVNALQKASYQHWKEKLSSMQNHIEALREARKSPFLFHSERWRTPRPNPFSLSPMPSPPLAPRRVHSSSNLTSTPTPPLLPAPPVPPRPRRNPTPTSSQNNLAKTNEVVDDLIQF</sequence>
<proteinExistence type="predicted"/>
<feature type="region of interest" description="Disordered" evidence="2">
    <location>
        <begin position="158"/>
        <end position="226"/>
    </location>
</feature>
<keyword evidence="5" id="KW-1185">Reference proteome</keyword>
<dbReference type="Pfam" id="PF00169">
    <property type="entry name" value="PH"/>
    <property type="match status" value="1"/>
</dbReference>
<dbReference type="STRING" id="48709.A0A1D2MRE0"/>
<dbReference type="EMBL" id="LJIJ01000688">
    <property type="protein sequence ID" value="ODM95295.1"/>
    <property type="molecule type" value="Genomic_DNA"/>
</dbReference>
<dbReference type="GO" id="GO:0005802">
    <property type="term" value="C:trans-Golgi network"/>
    <property type="evidence" value="ECO:0007669"/>
    <property type="project" value="TreeGrafter"/>
</dbReference>
<evidence type="ECO:0000313" key="5">
    <source>
        <dbReference type="Proteomes" id="UP000094527"/>
    </source>
</evidence>
<dbReference type="InterPro" id="IPR001849">
    <property type="entry name" value="PH_domain"/>
</dbReference>
<dbReference type="OMA" id="QGNFLFY"/>
<dbReference type="Proteomes" id="UP000094527">
    <property type="component" value="Unassembled WGS sequence"/>
</dbReference>
<evidence type="ECO:0000259" key="3">
    <source>
        <dbReference type="PROSITE" id="PS50003"/>
    </source>
</evidence>
<evidence type="ECO:0000313" key="4">
    <source>
        <dbReference type="EMBL" id="ODM95295.1"/>
    </source>
</evidence>
<dbReference type="InterPro" id="IPR011993">
    <property type="entry name" value="PH-like_dom_sf"/>
</dbReference>
<dbReference type="PANTHER" id="PTHR22902">
    <property type="entry name" value="SESQUIPEDALIAN"/>
    <property type="match status" value="1"/>
</dbReference>
<dbReference type="PROSITE" id="PS50003">
    <property type="entry name" value="PH_DOMAIN"/>
    <property type="match status" value="1"/>
</dbReference>